<dbReference type="EMBL" id="FMSP01000007">
    <property type="protein sequence ID" value="SCV71274.1"/>
    <property type="molecule type" value="Genomic_DNA"/>
</dbReference>
<keyword evidence="13" id="KW-1185">Reference proteome</keyword>
<evidence type="ECO:0000256" key="7">
    <source>
        <dbReference type="ARBA" id="ARBA00038938"/>
    </source>
</evidence>
<dbReference type="SUPFAM" id="SSF53927">
    <property type="entry name" value="Cytidine deaminase-like"/>
    <property type="match status" value="1"/>
</dbReference>
<dbReference type="InterPro" id="IPR016192">
    <property type="entry name" value="APOBEC/CMP_deaminase_Zn-bd"/>
</dbReference>
<proteinExistence type="inferred from homology"/>
<evidence type="ECO:0000256" key="10">
    <source>
        <dbReference type="SAM" id="MobiDB-lite"/>
    </source>
</evidence>
<dbReference type="PANTHER" id="PTHR11086">
    <property type="entry name" value="DEOXYCYTIDYLATE DEAMINASE-RELATED"/>
    <property type="match status" value="1"/>
</dbReference>
<keyword evidence="4" id="KW-0545">Nucleotide biosynthesis</keyword>
<reference evidence="13" key="1">
    <citation type="submission" date="2016-09" db="EMBL/GenBank/DDBJ databases">
        <authorList>
            <person name="Jeantristanb JTB J.-T."/>
            <person name="Ricardo R."/>
        </authorList>
    </citation>
    <scope>NUCLEOTIDE SEQUENCE [LARGE SCALE GENOMIC DNA]</scope>
</reference>
<evidence type="ECO:0000256" key="9">
    <source>
        <dbReference type="ARBA" id="ARBA00071582"/>
    </source>
</evidence>
<evidence type="ECO:0000313" key="12">
    <source>
        <dbReference type="EMBL" id="SCV71274.1"/>
    </source>
</evidence>
<feature type="domain" description="CMP/dCMP-type deaminase" evidence="11">
    <location>
        <begin position="253"/>
        <end position="408"/>
    </location>
</feature>
<evidence type="ECO:0000256" key="4">
    <source>
        <dbReference type="ARBA" id="ARBA00022727"/>
    </source>
</evidence>
<dbReference type="PROSITE" id="PS51747">
    <property type="entry name" value="CYT_DCMP_DEAMINASES_2"/>
    <property type="match status" value="1"/>
</dbReference>
<comment type="cofactor">
    <cofactor evidence="1">
        <name>Zn(2+)</name>
        <dbReference type="ChEBI" id="CHEBI:29105"/>
    </cofactor>
</comment>
<dbReference type="GO" id="GO:0009165">
    <property type="term" value="P:nucleotide biosynthetic process"/>
    <property type="evidence" value="ECO:0007669"/>
    <property type="project" value="UniProtKB-KW"/>
</dbReference>
<dbReference type="Proteomes" id="UP000198372">
    <property type="component" value="Unassembled WGS sequence"/>
</dbReference>
<feature type="compositionally biased region" description="Pro residues" evidence="10">
    <location>
        <begin position="174"/>
        <end position="193"/>
    </location>
</feature>
<gene>
    <name evidence="12" type="ORF">BQ2448_2862</name>
</gene>
<dbReference type="GO" id="GO:0004132">
    <property type="term" value="F:dCMP deaminase activity"/>
    <property type="evidence" value="ECO:0007669"/>
    <property type="project" value="UniProtKB-EC"/>
</dbReference>
<feature type="compositionally biased region" description="Low complexity" evidence="10">
    <location>
        <begin position="145"/>
        <end position="162"/>
    </location>
</feature>
<comment type="similarity">
    <text evidence="2">Belongs to the cytidine and deoxycytidylate deaminase family.</text>
</comment>
<dbReference type="FunFam" id="3.40.140.10:FF:000035">
    <property type="entry name" value="dCMP deaminase"/>
    <property type="match status" value="1"/>
</dbReference>
<dbReference type="InterPro" id="IPR035105">
    <property type="entry name" value="Deoxycytidylate_deaminase_dom"/>
</dbReference>
<dbReference type="InterPro" id="IPR002125">
    <property type="entry name" value="CMP_dCMP_dom"/>
</dbReference>
<dbReference type="AlphaFoldDB" id="A0A238FHA4"/>
<evidence type="ECO:0000256" key="2">
    <source>
        <dbReference type="ARBA" id="ARBA00006576"/>
    </source>
</evidence>
<feature type="region of interest" description="Disordered" evidence="10">
    <location>
        <begin position="134"/>
        <end position="215"/>
    </location>
</feature>
<evidence type="ECO:0000256" key="6">
    <source>
        <dbReference type="ARBA" id="ARBA00022833"/>
    </source>
</evidence>
<dbReference type="OrthoDB" id="6710946at2759"/>
<evidence type="ECO:0000256" key="5">
    <source>
        <dbReference type="ARBA" id="ARBA00022801"/>
    </source>
</evidence>
<sequence length="426" mass="46019">MLIILIGASQAGKDTLAQHLVGTHSYTRVHLTRDRISKSKLAASSSDLHFDSSTEFLDYATRYWKVDYVTTDLRNAVKLHEFSKRPFVAVVAVEAPLSVRCSRFKKSSRSQHEDFPTSSGSLERFVEADDLSTYGTLPASEHDGASSTTRASTTSGHARTASVVAQALEGISSTPPPTHLSPSADAPPSPSPSPRRATTPLLTTHQYPNEDRPDPLVDLLPLANLTIQNPYPDPEPFLRALSLPKLQETLRPSWDPYFMLLASLASLRSNCMKRRVGAVLVREKRVVSTGYNGTPRGVRNCNDGGCGRCNSGSSGRVGPTTADEDAANPTSLTSIRMGEGLNECLCLHAEENALLEAGRERVSGGGTEGATLYCNTCPCLRCTVKIVQCGVIEVVYSLSYSMDAASRLVLEEAGVGLRQIKLPLFP</sequence>
<dbReference type="Gene3D" id="3.40.140.10">
    <property type="entry name" value="Cytidine Deaminase, domain 2"/>
    <property type="match status" value="1"/>
</dbReference>
<accession>A0A238FHA4</accession>
<dbReference type="STRING" id="269621.A0A238FHA4"/>
<dbReference type="PANTHER" id="PTHR11086:SF18">
    <property type="entry name" value="DEOXYCYTIDYLATE DEAMINASE"/>
    <property type="match status" value="1"/>
</dbReference>
<dbReference type="Pfam" id="PF00383">
    <property type="entry name" value="dCMP_cyt_deam_1"/>
    <property type="match status" value="1"/>
</dbReference>
<dbReference type="GO" id="GO:0008270">
    <property type="term" value="F:zinc ion binding"/>
    <property type="evidence" value="ECO:0007669"/>
    <property type="project" value="InterPro"/>
</dbReference>
<organism evidence="12 13">
    <name type="scientific">Microbotryum intermedium</name>
    <dbReference type="NCBI Taxonomy" id="269621"/>
    <lineage>
        <taxon>Eukaryota</taxon>
        <taxon>Fungi</taxon>
        <taxon>Dikarya</taxon>
        <taxon>Basidiomycota</taxon>
        <taxon>Pucciniomycotina</taxon>
        <taxon>Microbotryomycetes</taxon>
        <taxon>Microbotryales</taxon>
        <taxon>Microbotryaceae</taxon>
        <taxon>Microbotryum</taxon>
    </lineage>
</organism>
<dbReference type="CDD" id="cd01286">
    <property type="entry name" value="deoxycytidylate_deaminase"/>
    <property type="match status" value="1"/>
</dbReference>
<keyword evidence="6" id="KW-0862">Zinc</keyword>
<keyword evidence="3" id="KW-0479">Metal-binding</keyword>
<evidence type="ECO:0000256" key="3">
    <source>
        <dbReference type="ARBA" id="ARBA00022723"/>
    </source>
</evidence>
<name>A0A238FHA4_9BASI</name>
<evidence type="ECO:0000256" key="8">
    <source>
        <dbReference type="ARBA" id="ARBA00041763"/>
    </source>
</evidence>
<dbReference type="PROSITE" id="PS00903">
    <property type="entry name" value="CYT_DCMP_DEAMINASES_1"/>
    <property type="match status" value="1"/>
</dbReference>
<evidence type="ECO:0000313" key="13">
    <source>
        <dbReference type="Proteomes" id="UP000198372"/>
    </source>
</evidence>
<dbReference type="GO" id="GO:0005737">
    <property type="term" value="C:cytoplasm"/>
    <property type="evidence" value="ECO:0007669"/>
    <property type="project" value="TreeGrafter"/>
</dbReference>
<dbReference type="EC" id="3.5.4.12" evidence="7"/>
<dbReference type="InterPro" id="IPR016193">
    <property type="entry name" value="Cytidine_deaminase-like"/>
</dbReference>
<keyword evidence="5" id="KW-0378">Hydrolase</keyword>
<evidence type="ECO:0000259" key="11">
    <source>
        <dbReference type="PROSITE" id="PS51747"/>
    </source>
</evidence>
<protein>
    <recommendedName>
        <fullName evidence="9">Deoxycytidylate deaminase</fullName>
        <ecNumber evidence="7">3.5.4.12</ecNumber>
    </recommendedName>
    <alternativeName>
        <fullName evidence="8">dCMP deaminase</fullName>
    </alternativeName>
</protein>
<evidence type="ECO:0000256" key="1">
    <source>
        <dbReference type="ARBA" id="ARBA00001947"/>
    </source>
</evidence>
<dbReference type="InterPro" id="IPR015517">
    <property type="entry name" value="dCMP_deaminase-rel"/>
</dbReference>